<reference evidence="5" key="2">
    <citation type="submission" date="2010-08" db="EMBL/GenBank/DDBJ databases">
        <title>Complete sequence of Fibrobacter succinogenes subsp. succinogenes S85.</title>
        <authorList>
            <person name="Durkin A.S."/>
            <person name="Nelson K.E."/>
            <person name="Morrison M."/>
            <person name="Forsberg C.W."/>
            <person name="Wilson D.B."/>
            <person name="Russell J.B."/>
            <person name="Cann I.K.O."/>
            <person name="Mackie R.I."/>
            <person name="White B.A."/>
        </authorList>
    </citation>
    <scope>NUCLEOTIDE SEQUENCE [LARGE SCALE GENOMIC DNA]</scope>
    <source>
        <strain evidence="5">ATCC 19169 / S85</strain>
    </source>
</reference>
<dbReference type="RefSeq" id="WP_014546962.1">
    <property type="nucleotide sequence ID" value="NC_013410.1"/>
</dbReference>
<dbReference type="KEGG" id="fsc:FSU_2879"/>
<dbReference type="OrthoDB" id="9814611at2"/>
<sequence length="256" mass="27948">MLKKIILAAMAMAIAVYAQANIKIGAHAAGSAGTVWGDNTDLLEVGWGPGFNVGADAKFVFNPAFSLLTGIEFDYRRVSWDFGGFMKKIASPFMTSEYGYSSKYDQMMNLMFNMNITFSFLYVEVPVIARFNPAPNFYVDAGVVVGVNVISSATMKVDTFGLEDTEDVPDEAKNAADISAIAGVGYSVTENIDINFRAVFGFTDMIDFKKFSDSVDSETKESTTSSMGLNSSNSSYSADIGFKNMRFMLGATFWFI</sequence>
<reference evidence="3 6" key="1">
    <citation type="submission" date="2009-10" db="EMBL/GenBank/DDBJ databases">
        <title>Complete sequence of Fibrobacter succinogenes subsp. succinogenes S85.</title>
        <authorList>
            <consortium name="US DOE Joint Genome Institute"/>
            <person name="Lucas S."/>
            <person name="Copeland A."/>
            <person name="Lapidus A."/>
            <person name="Glavina del Rio T."/>
            <person name="Tice H."/>
            <person name="Bruce D."/>
            <person name="Goodwin L."/>
            <person name="Pitluck S."/>
            <person name="Chertkov O."/>
            <person name="Detter J.C."/>
            <person name="Han C."/>
            <person name="Tapia R."/>
            <person name="Larimer F."/>
            <person name="Land M."/>
            <person name="Hauser L."/>
            <person name="Kyrpides N."/>
            <person name="Mikhailova N."/>
            <person name="Weimer P.J."/>
            <person name="Stevenson D.M."/>
            <person name="Boyum J."/>
            <person name="Brumm P.I."/>
            <person name="Mead D."/>
        </authorList>
    </citation>
    <scope>NUCLEOTIDE SEQUENCE [LARGE SCALE GENOMIC DNA]</scope>
    <source>
        <strain evidence="6">ATCC 19169 / S85</strain>
        <strain evidence="3">S85</strain>
    </source>
</reference>
<evidence type="ECO:0000313" key="5">
    <source>
        <dbReference type="Proteomes" id="UP000000517"/>
    </source>
</evidence>
<dbReference type="HOGENOM" id="CLU_1084832_0_0_0"/>
<gene>
    <name evidence="3" type="ordered locus">Fisuc_2329</name>
    <name evidence="4" type="ordered locus">FSU_2879</name>
</gene>
<feature type="domain" description="Outer membrane protein beta-barrel" evidence="2">
    <location>
        <begin position="18"/>
        <end position="206"/>
    </location>
</feature>
<dbReference type="Proteomes" id="UP000000517">
    <property type="component" value="Chromosome"/>
</dbReference>
<dbReference type="InterPro" id="IPR025665">
    <property type="entry name" value="Beta-barrel_OMP_2"/>
</dbReference>
<keyword evidence="6" id="KW-1185">Reference proteome</keyword>
<dbReference type="EMBL" id="CP002158">
    <property type="protein sequence ID" value="ADL27294.1"/>
    <property type="molecule type" value="Genomic_DNA"/>
</dbReference>
<proteinExistence type="predicted"/>
<dbReference type="TCDB" id="1.B.44.2.4">
    <property type="family name" value="the probable protein translocating porphyromonas gingivalis porin (port) family"/>
</dbReference>
<evidence type="ECO:0000259" key="2">
    <source>
        <dbReference type="Pfam" id="PF13568"/>
    </source>
</evidence>
<dbReference type="STRING" id="59374.FSU_2879"/>
<protein>
    <recommendedName>
        <fullName evidence="2">Outer membrane protein beta-barrel domain-containing protein</fullName>
    </recommendedName>
</protein>
<dbReference type="KEGG" id="fsu:Fisuc_2329"/>
<feature type="signal peptide" evidence="1">
    <location>
        <begin position="1"/>
        <end position="20"/>
    </location>
</feature>
<evidence type="ECO:0000313" key="4">
    <source>
        <dbReference type="EMBL" id="ADL27294.1"/>
    </source>
</evidence>
<accession>C9RKW7</accession>
<evidence type="ECO:0000313" key="3">
    <source>
        <dbReference type="EMBL" id="ACX75915.1"/>
    </source>
</evidence>
<dbReference type="AlphaFoldDB" id="C9RKW7"/>
<reference evidence="4" key="3">
    <citation type="submission" date="2010-08" db="EMBL/GenBank/DDBJ databases">
        <authorList>
            <person name="Durkin A.S."/>
            <person name="Nelson K.E."/>
            <person name="Morrison M."/>
            <person name="Forsberg C.W."/>
            <person name="Wilson D.B."/>
            <person name="Russell J.B."/>
            <person name="Cann I.K.O."/>
            <person name="Mackie R.I."/>
            <person name="White B.A."/>
        </authorList>
    </citation>
    <scope>NUCLEOTIDE SEQUENCE</scope>
    <source>
        <strain evidence="4">S85</strain>
    </source>
</reference>
<name>C9RKW7_FIBSS</name>
<dbReference type="EMBL" id="CP001792">
    <property type="protein sequence ID" value="ACX75915.1"/>
    <property type="molecule type" value="Genomic_DNA"/>
</dbReference>
<keyword evidence="1" id="KW-0732">Signal</keyword>
<evidence type="ECO:0000256" key="1">
    <source>
        <dbReference type="SAM" id="SignalP"/>
    </source>
</evidence>
<feature type="chain" id="PRO_5003002238" description="Outer membrane protein beta-barrel domain-containing protein" evidence="1">
    <location>
        <begin position="21"/>
        <end position="256"/>
    </location>
</feature>
<organism evidence="4 5">
    <name type="scientific">Fibrobacter succinogenes (strain ATCC 19169 / S85)</name>
    <dbReference type="NCBI Taxonomy" id="59374"/>
    <lineage>
        <taxon>Bacteria</taxon>
        <taxon>Pseudomonadati</taxon>
        <taxon>Fibrobacterota</taxon>
        <taxon>Fibrobacteria</taxon>
        <taxon>Fibrobacterales</taxon>
        <taxon>Fibrobacteraceae</taxon>
        <taxon>Fibrobacter</taxon>
    </lineage>
</organism>
<dbReference type="Pfam" id="PF13568">
    <property type="entry name" value="OMP_b-brl_2"/>
    <property type="match status" value="1"/>
</dbReference>
<evidence type="ECO:0000313" key="6">
    <source>
        <dbReference type="Proteomes" id="UP000001497"/>
    </source>
</evidence>
<dbReference type="Proteomes" id="UP000001497">
    <property type="component" value="Chromosome"/>
</dbReference>